<dbReference type="Gene3D" id="3.40.630.30">
    <property type="match status" value="1"/>
</dbReference>
<dbReference type="Proteomes" id="UP001519287">
    <property type="component" value="Unassembled WGS sequence"/>
</dbReference>
<protein>
    <submittedName>
        <fullName evidence="2">GNAT superfamily acetyltransferase</fullName>
    </submittedName>
</protein>
<dbReference type="EMBL" id="JAGGLB010000021">
    <property type="protein sequence ID" value="MBP1993795.1"/>
    <property type="molecule type" value="Genomic_DNA"/>
</dbReference>
<name>A0ABS4J1X4_9BACL</name>
<organism evidence="2 3">
    <name type="scientific">Paenibacillus eucommiae</name>
    <dbReference type="NCBI Taxonomy" id="1355755"/>
    <lineage>
        <taxon>Bacteria</taxon>
        <taxon>Bacillati</taxon>
        <taxon>Bacillota</taxon>
        <taxon>Bacilli</taxon>
        <taxon>Bacillales</taxon>
        <taxon>Paenibacillaceae</taxon>
        <taxon>Paenibacillus</taxon>
    </lineage>
</organism>
<dbReference type="InterPro" id="IPR016181">
    <property type="entry name" value="Acyl_CoA_acyltransferase"/>
</dbReference>
<keyword evidence="3" id="KW-1185">Reference proteome</keyword>
<dbReference type="CDD" id="cd04301">
    <property type="entry name" value="NAT_SF"/>
    <property type="match status" value="1"/>
</dbReference>
<dbReference type="InterPro" id="IPR000182">
    <property type="entry name" value="GNAT_dom"/>
</dbReference>
<evidence type="ECO:0000259" key="1">
    <source>
        <dbReference type="PROSITE" id="PS51186"/>
    </source>
</evidence>
<dbReference type="PANTHER" id="PTHR41700:SF1">
    <property type="entry name" value="N-ACETYLTRANSFERASE DOMAIN-CONTAINING PROTEIN"/>
    <property type="match status" value="1"/>
</dbReference>
<reference evidence="2 3" key="1">
    <citation type="submission" date="2021-03" db="EMBL/GenBank/DDBJ databases">
        <title>Genomic Encyclopedia of Type Strains, Phase IV (KMG-IV): sequencing the most valuable type-strain genomes for metagenomic binning, comparative biology and taxonomic classification.</title>
        <authorList>
            <person name="Goeker M."/>
        </authorList>
    </citation>
    <scope>NUCLEOTIDE SEQUENCE [LARGE SCALE GENOMIC DNA]</scope>
    <source>
        <strain evidence="2 3">DSM 26048</strain>
    </source>
</reference>
<sequence>MLNINQEITYRTITEIPELHEAVQLQLTTWGQESVTSMAQMAAAILHGGVVFGAFEGSRMVGFCYGFAGFKGGDVREAYVGSHMMAIHPDYRDRGIGMNLKLKQREWAMEYGYAKIVWTFDPFETRNAYLNLCKLGGTVSQYIPSFYGKDKLQLPSDRFVVEWELASERVVSSIEQLESRAGEKSASASSFSAYPSLLTCDRDGERFTEVRRSEVNFENVLRAQAKDGYEVKAGVDSGLGGGYGDSGISGFSGKASGFLIPVPSSAHQLKNEQTELFIHWQSELRQLCTEAFACGYRVVSFIRDEAPVNYYVLESGAKR</sequence>
<dbReference type="SUPFAM" id="SSF55729">
    <property type="entry name" value="Acyl-CoA N-acyltransferases (Nat)"/>
    <property type="match status" value="1"/>
</dbReference>
<dbReference type="PROSITE" id="PS51186">
    <property type="entry name" value="GNAT"/>
    <property type="match status" value="1"/>
</dbReference>
<dbReference type="RefSeq" id="WP_209975672.1">
    <property type="nucleotide sequence ID" value="NZ_JAGGLB010000021.1"/>
</dbReference>
<proteinExistence type="predicted"/>
<dbReference type="PANTHER" id="PTHR41700">
    <property type="entry name" value="GCN5-RELATED N-ACETYLTRANSFERASE"/>
    <property type="match status" value="1"/>
</dbReference>
<dbReference type="Pfam" id="PF00583">
    <property type="entry name" value="Acetyltransf_1"/>
    <property type="match status" value="1"/>
</dbReference>
<evidence type="ECO:0000313" key="2">
    <source>
        <dbReference type="EMBL" id="MBP1993795.1"/>
    </source>
</evidence>
<accession>A0ABS4J1X4</accession>
<comment type="caution">
    <text evidence="2">The sequence shown here is derived from an EMBL/GenBank/DDBJ whole genome shotgun (WGS) entry which is preliminary data.</text>
</comment>
<gene>
    <name evidence="2" type="ORF">J2Z66_005421</name>
</gene>
<evidence type="ECO:0000313" key="3">
    <source>
        <dbReference type="Proteomes" id="UP001519287"/>
    </source>
</evidence>
<dbReference type="InterPro" id="IPR038764">
    <property type="entry name" value="GNAT_N_AcTrfase_prd"/>
</dbReference>
<feature type="domain" description="N-acetyltransferase" evidence="1">
    <location>
        <begin position="8"/>
        <end position="155"/>
    </location>
</feature>